<reference evidence="5 6" key="1">
    <citation type="submission" date="2020-08" db="EMBL/GenBank/DDBJ databases">
        <title>Genomic Encyclopedia of Type Strains, Phase IV (KMG-IV): sequencing the most valuable type-strain genomes for metagenomic binning, comparative biology and taxonomic classification.</title>
        <authorList>
            <person name="Goeker M."/>
        </authorList>
    </citation>
    <scope>NUCLEOTIDE SEQUENCE [LARGE SCALE GENOMIC DNA]</scope>
    <source>
        <strain evidence="5 6">DSM 28101</strain>
    </source>
</reference>
<evidence type="ECO:0000256" key="2">
    <source>
        <dbReference type="ARBA" id="ARBA00023125"/>
    </source>
</evidence>
<evidence type="ECO:0000256" key="1">
    <source>
        <dbReference type="ARBA" id="ARBA00023015"/>
    </source>
</evidence>
<evidence type="ECO:0000313" key="6">
    <source>
        <dbReference type="Proteomes" id="UP000530571"/>
    </source>
</evidence>
<evidence type="ECO:0000313" key="5">
    <source>
        <dbReference type="EMBL" id="MBB4121267.1"/>
    </source>
</evidence>
<dbReference type="PANTHER" id="PTHR46796">
    <property type="entry name" value="HTH-TYPE TRANSCRIPTIONAL ACTIVATOR RHAS-RELATED"/>
    <property type="match status" value="1"/>
</dbReference>
<dbReference type="RefSeq" id="WP_183483514.1">
    <property type="nucleotide sequence ID" value="NZ_JACIDZ010000003.1"/>
</dbReference>
<dbReference type="InterPro" id="IPR018060">
    <property type="entry name" value="HTH_AraC"/>
</dbReference>
<accession>A0A7W6P8H8</accession>
<evidence type="ECO:0000259" key="4">
    <source>
        <dbReference type="PROSITE" id="PS01124"/>
    </source>
</evidence>
<dbReference type="AlphaFoldDB" id="A0A7W6P8H8"/>
<dbReference type="InterPro" id="IPR035418">
    <property type="entry name" value="AraC-bd_2"/>
</dbReference>
<dbReference type="PANTHER" id="PTHR46796:SF10">
    <property type="entry name" value="TRANSCRIPTIONAL ACTIVATOR FEAR"/>
    <property type="match status" value="1"/>
</dbReference>
<dbReference type="Proteomes" id="UP000530571">
    <property type="component" value="Unassembled WGS sequence"/>
</dbReference>
<dbReference type="PROSITE" id="PS01124">
    <property type="entry name" value="HTH_ARAC_FAMILY_2"/>
    <property type="match status" value="1"/>
</dbReference>
<comment type="caution">
    <text evidence="5">The sequence shown here is derived from an EMBL/GenBank/DDBJ whole genome shotgun (WGS) entry which is preliminary data.</text>
</comment>
<feature type="domain" description="HTH araC/xylS-type" evidence="4">
    <location>
        <begin position="217"/>
        <end position="320"/>
    </location>
</feature>
<evidence type="ECO:0000256" key="3">
    <source>
        <dbReference type="ARBA" id="ARBA00023163"/>
    </source>
</evidence>
<dbReference type="InterPro" id="IPR050204">
    <property type="entry name" value="AraC_XylS_family_regulators"/>
</dbReference>
<proteinExistence type="predicted"/>
<name>A0A7W6P8H8_9HYPH</name>
<dbReference type="PRINTS" id="PR00032">
    <property type="entry name" value="HTHARAC"/>
</dbReference>
<keyword evidence="1" id="KW-0805">Transcription regulation</keyword>
<dbReference type="InterPro" id="IPR009057">
    <property type="entry name" value="Homeodomain-like_sf"/>
</dbReference>
<protein>
    <submittedName>
        <fullName evidence="5">AraC-like DNA-binding protein</fullName>
    </submittedName>
</protein>
<gene>
    <name evidence="5" type="ORF">GGR30_001181</name>
</gene>
<dbReference type="GO" id="GO:0003700">
    <property type="term" value="F:DNA-binding transcription factor activity"/>
    <property type="evidence" value="ECO:0007669"/>
    <property type="project" value="InterPro"/>
</dbReference>
<keyword evidence="6" id="KW-1185">Reference proteome</keyword>
<dbReference type="Pfam" id="PF12833">
    <property type="entry name" value="HTH_18"/>
    <property type="match status" value="1"/>
</dbReference>
<keyword evidence="2 5" id="KW-0238">DNA-binding</keyword>
<sequence length="340" mass="38050">MELLQSNALVRRAWRATPYDEWAEGLRGLCGNFNPHTCDKGQDVLGAVKHIEVCGMDFAHVCNDLDYVRRDESDIRRDTRENLFLILQLEGHCGVDHLGQQNRLDVGECMLLDSTRPTTFFFGGNFSNHLSLHLPRQTMYAGSKVDFDIARKLGAHDPMAVMLRALVAKLMETPDTDAGAANLRDLVLDATRQAFISSGGRQEANPPLNDTAARRMHMVDMLIDRHLTESHLSAKWLATRLGISIRTLQQDFQGMGVTCTTVIRDKRLRFAREKIEQIKAQKSGETIADVAYSAGFNDISYFNRSFKELFDCAPSEVRGRPGSREILPALSANEPVALDS</sequence>
<dbReference type="SUPFAM" id="SSF46689">
    <property type="entry name" value="Homeodomain-like"/>
    <property type="match status" value="1"/>
</dbReference>
<dbReference type="InterPro" id="IPR020449">
    <property type="entry name" value="Tscrpt_reg_AraC-type_HTH"/>
</dbReference>
<dbReference type="Gene3D" id="1.10.10.60">
    <property type="entry name" value="Homeodomain-like"/>
    <property type="match status" value="1"/>
</dbReference>
<organism evidence="5 6">
    <name type="scientific">Martelella radicis</name>
    <dbReference type="NCBI Taxonomy" id="1397476"/>
    <lineage>
        <taxon>Bacteria</taxon>
        <taxon>Pseudomonadati</taxon>
        <taxon>Pseudomonadota</taxon>
        <taxon>Alphaproteobacteria</taxon>
        <taxon>Hyphomicrobiales</taxon>
        <taxon>Aurantimonadaceae</taxon>
        <taxon>Martelella</taxon>
    </lineage>
</organism>
<dbReference type="GO" id="GO:0043565">
    <property type="term" value="F:sequence-specific DNA binding"/>
    <property type="evidence" value="ECO:0007669"/>
    <property type="project" value="InterPro"/>
</dbReference>
<dbReference type="Pfam" id="PF14525">
    <property type="entry name" value="AraC_binding_2"/>
    <property type="match status" value="1"/>
</dbReference>
<keyword evidence="3" id="KW-0804">Transcription</keyword>
<dbReference type="EMBL" id="JACIDZ010000003">
    <property type="protein sequence ID" value="MBB4121267.1"/>
    <property type="molecule type" value="Genomic_DNA"/>
</dbReference>
<dbReference type="SMART" id="SM00342">
    <property type="entry name" value="HTH_ARAC"/>
    <property type="match status" value="1"/>
</dbReference>